<feature type="compositionally biased region" description="Basic and acidic residues" evidence="1">
    <location>
        <begin position="602"/>
        <end position="616"/>
    </location>
</feature>
<dbReference type="OrthoDB" id="3236156at2759"/>
<accession>A0A2H3JSX4</accession>
<protein>
    <submittedName>
        <fullName evidence="2">Uncharacterized protein</fullName>
    </submittedName>
</protein>
<reference evidence="2 3" key="1">
    <citation type="journal article" date="2012" name="Science">
        <title>The Paleozoic origin of enzymatic lignin decomposition reconstructed from 31 fungal genomes.</title>
        <authorList>
            <person name="Floudas D."/>
            <person name="Binder M."/>
            <person name="Riley R."/>
            <person name="Barry K."/>
            <person name="Blanchette R.A."/>
            <person name="Henrissat B."/>
            <person name="Martinez A.T."/>
            <person name="Otillar R."/>
            <person name="Spatafora J.W."/>
            <person name="Yadav J.S."/>
            <person name="Aerts A."/>
            <person name="Benoit I."/>
            <person name="Boyd A."/>
            <person name="Carlson A."/>
            <person name="Copeland A."/>
            <person name="Coutinho P.M."/>
            <person name="de Vries R.P."/>
            <person name="Ferreira P."/>
            <person name="Findley K."/>
            <person name="Foster B."/>
            <person name="Gaskell J."/>
            <person name="Glotzer D."/>
            <person name="Gorecki P."/>
            <person name="Heitman J."/>
            <person name="Hesse C."/>
            <person name="Hori C."/>
            <person name="Igarashi K."/>
            <person name="Jurgens J.A."/>
            <person name="Kallen N."/>
            <person name="Kersten P."/>
            <person name="Kohler A."/>
            <person name="Kuees U."/>
            <person name="Kumar T.K.A."/>
            <person name="Kuo A."/>
            <person name="LaButti K."/>
            <person name="Larrondo L.F."/>
            <person name="Lindquist E."/>
            <person name="Ling A."/>
            <person name="Lombard V."/>
            <person name="Lucas S."/>
            <person name="Lundell T."/>
            <person name="Martin R."/>
            <person name="McLaughlin D.J."/>
            <person name="Morgenstern I."/>
            <person name="Morin E."/>
            <person name="Murat C."/>
            <person name="Nagy L.G."/>
            <person name="Nolan M."/>
            <person name="Ohm R.A."/>
            <person name="Patyshakuliyeva A."/>
            <person name="Rokas A."/>
            <person name="Ruiz-Duenas F.J."/>
            <person name="Sabat G."/>
            <person name="Salamov A."/>
            <person name="Samejima M."/>
            <person name="Schmutz J."/>
            <person name="Slot J.C."/>
            <person name="St John F."/>
            <person name="Stenlid J."/>
            <person name="Sun H."/>
            <person name="Sun S."/>
            <person name="Syed K."/>
            <person name="Tsang A."/>
            <person name="Wiebenga A."/>
            <person name="Young D."/>
            <person name="Pisabarro A."/>
            <person name="Eastwood D.C."/>
            <person name="Martin F."/>
            <person name="Cullen D."/>
            <person name="Grigoriev I.V."/>
            <person name="Hibbett D.S."/>
        </authorList>
    </citation>
    <scope>NUCLEOTIDE SEQUENCE [LARGE SCALE GENOMIC DNA]</scope>
    <source>
        <strain evidence="2 3">MD-104</strain>
    </source>
</reference>
<dbReference type="OMA" id="WWELILE"/>
<dbReference type="STRING" id="742152.A0A2H3JSX4"/>
<dbReference type="AlphaFoldDB" id="A0A2H3JSX4"/>
<dbReference type="Proteomes" id="UP000218811">
    <property type="component" value="Unassembled WGS sequence"/>
</dbReference>
<sequence length="629" mass="70171">MRKKLKRSEQHQIQSEDTLHADWMQLENAMRTEMVTVLETKNSELQDAQQVIVGLEKEQERTHSHISQLAAKNYNLKQCNTTLSRHISRIPAQKATATDKAIKEVLKAGQDSSVGHAIELKECGMIPDETCALVWDLIGNGVPAHQVQATITAVVSATGSNVNGSLSKHSIGRIMLEGYVASKMQVVEDVSEAEGIMISGDGTTHKHINYESHHVYLNSGDKHTRRTLGVHSAPNHTSEQQLKGWRACTADLYDTYNASPNGQHNPAKVQEFAAKITGVNTDHAEDQKKFTRLVCEKWKKQCTEELHGERALALMTQEELIPVLWEESTWTIKAAGGMEKWDQLSEDEQDQQHSDEKHHVDLFIWGGCCMHKELNSVKGGNTKMTSFWSKARLTGPLLLMNRDNDAAAAIGGTAVRSMAEEVSEGGGVKTTKLAGAIFRHKDDKKGQQGTYRIFFEASSAIGVIVHFPDTSNTRYQSHCTAAEELITHLPLYIEFLDAIRDKKDSHALNHLEANLYWALHDTPTITELSLLLAPDASYHQGALDGNLWERPELFYAVHRLQESLPHLEPAMVAFFEGALTTWECFSSEFAKGGRIDTSTVAEKQRHEGLMQVDRKGRGGQNKHRRMPAP</sequence>
<evidence type="ECO:0000313" key="3">
    <source>
        <dbReference type="Proteomes" id="UP000218811"/>
    </source>
</evidence>
<proteinExistence type="predicted"/>
<feature type="region of interest" description="Disordered" evidence="1">
    <location>
        <begin position="601"/>
        <end position="629"/>
    </location>
</feature>
<evidence type="ECO:0000256" key="1">
    <source>
        <dbReference type="SAM" id="MobiDB-lite"/>
    </source>
</evidence>
<keyword evidence="3" id="KW-1185">Reference proteome</keyword>
<name>A0A2H3JSX4_WOLCO</name>
<dbReference type="EMBL" id="KB467965">
    <property type="protein sequence ID" value="PCH39157.1"/>
    <property type="molecule type" value="Genomic_DNA"/>
</dbReference>
<evidence type="ECO:0000313" key="2">
    <source>
        <dbReference type="EMBL" id="PCH39157.1"/>
    </source>
</evidence>
<gene>
    <name evidence="2" type="ORF">WOLCODRAFT_21365</name>
</gene>
<feature type="compositionally biased region" description="Basic residues" evidence="1">
    <location>
        <begin position="620"/>
        <end position="629"/>
    </location>
</feature>
<organism evidence="2 3">
    <name type="scientific">Wolfiporia cocos (strain MD-104)</name>
    <name type="common">Brown rot fungus</name>
    <dbReference type="NCBI Taxonomy" id="742152"/>
    <lineage>
        <taxon>Eukaryota</taxon>
        <taxon>Fungi</taxon>
        <taxon>Dikarya</taxon>
        <taxon>Basidiomycota</taxon>
        <taxon>Agaricomycotina</taxon>
        <taxon>Agaricomycetes</taxon>
        <taxon>Polyporales</taxon>
        <taxon>Phaeolaceae</taxon>
        <taxon>Wolfiporia</taxon>
    </lineage>
</organism>